<evidence type="ECO:0000313" key="2">
    <source>
        <dbReference type="Proteomes" id="UP001346149"/>
    </source>
</evidence>
<keyword evidence="2" id="KW-1185">Reference proteome</keyword>
<sequence length="123" mass="14040">MALWNRVGPYDVWVASGLLKGEQMHQVLELKPLVNGKDIMNALQLNAGGPLVREWVCFYIHIDTGPEISPKISFTFSWPSLEQKQTTRALQLANPTGSPEECLDWMREIHQKRVKLERNDVSP</sequence>
<protein>
    <submittedName>
        <fullName evidence="1">Uncharacterized protein</fullName>
    </submittedName>
</protein>
<comment type="caution">
    <text evidence="1">The sequence shown here is derived from an EMBL/GenBank/DDBJ whole genome shotgun (WGS) entry which is preliminary data.</text>
</comment>
<proteinExistence type="predicted"/>
<gene>
    <name evidence="1" type="ORF">SAY86_011802</name>
</gene>
<dbReference type="EMBL" id="JAXQNO010000007">
    <property type="protein sequence ID" value="KAK4793808.1"/>
    <property type="molecule type" value="Genomic_DNA"/>
</dbReference>
<name>A0AAN7MAE1_TRANT</name>
<dbReference type="AlphaFoldDB" id="A0AAN7MAE1"/>
<organism evidence="1 2">
    <name type="scientific">Trapa natans</name>
    <name type="common">Water chestnut</name>
    <dbReference type="NCBI Taxonomy" id="22666"/>
    <lineage>
        <taxon>Eukaryota</taxon>
        <taxon>Viridiplantae</taxon>
        <taxon>Streptophyta</taxon>
        <taxon>Embryophyta</taxon>
        <taxon>Tracheophyta</taxon>
        <taxon>Spermatophyta</taxon>
        <taxon>Magnoliopsida</taxon>
        <taxon>eudicotyledons</taxon>
        <taxon>Gunneridae</taxon>
        <taxon>Pentapetalae</taxon>
        <taxon>rosids</taxon>
        <taxon>malvids</taxon>
        <taxon>Myrtales</taxon>
        <taxon>Lythraceae</taxon>
        <taxon>Trapa</taxon>
    </lineage>
</organism>
<dbReference type="Proteomes" id="UP001346149">
    <property type="component" value="Unassembled WGS sequence"/>
</dbReference>
<accession>A0AAN7MAE1</accession>
<reference evidence="1 2" key="1">
    <citation type="journal article" date="2023" name="Hortic Res">
        <title>Pangenome of water caltrop reveals structural variations and asymmetric subgenome divergence after allopolyploidization.</title>
        <authorList>
            <person name="Zhang X."/>
            <person name="Chen Y."/>
            <person name="Wang L."/>
            <person name="Yuan Y."/>
            <person name="Fang M."/>
            <person name="Shi L."/>
            <person name="Lu R."/>
            <person name="Comes H.P."/>
            <person name="Ma Y."/>
            <person name="Chen Y."/>
            <person name="Huang G."/>
            <person name="Zhou Y."/>
            <person name="Zheng Z."/>
            <person name="Qiu Y."/>
        </authorList>
    </citation>
    <scope>NUCLEOTIDE SEQUENCE [LARGE SCALE GENOMIC DNA]</scope>
    <source>
        <strain evidence="1">F231</strain>
    </source>
</reference>
<evidence type="ECO:0000313" key="1">
    <source>
        <dbReference type="EMBL" id="KAK4793808.1"/>
    </source>
</evidence>